<keyword evidence="3" id="KW-1185">Reference proteome</keyword>
<sequence length="135" mass="15111">MVSNPYSQRTSYVDLLTNQQGVFTLVEDSASQVPVFGTEEAEASSYQTSHANKRTVEERPPGVKAAKGKKKKKNVEGKETVAEFQTMCEIKQQDLAQKERLAKMKLLDSLLAKQGPLASYEEDLKKKLINEFLSN</sequence>
<dbReference type="EMBL" id="JAAMPC010000004">
    <property type="protein sequence ID" value="KAG2314213.1"/>
    <property type="molecule type" value="Genomic_DNA"/>
</dbReference>
<dbReference type="AlphaFoldDB" id="A0A8X8AXB9"/>
<evidence type="ECO:0000313" key="3">
    <source>
        <dbReference type="Proteomes" id="UP000886595"/>
    </source>
</evidence>
<accession>A0A8X8AXB9</accession>
<comment type="caution">
    <text evidence="2">The sequence shown here is derived from an EMBL/GenBank/DDBJ whole genome shotgun (WGS) entry which is preliminary data.</text>
</comment>
<evidence type="ECO:0000313" key="2">
    <source>
        <dbReference type="EMBL" id="KAG2314213.1"/>
    </source>
</evidence>
<proteinExistence type="predicted"/>
<organism evidence="2 3">
    <name type="scientific">Brassica carinata</name>
    <name type="common">Ethiopian mustard</name>
    <name type="synonym">Abyssinian cabbage</name>
    <dbReference type="NCBI Taxonomy" id="52824"/>
    <lineage>
        <taxon>Eukaryota</taxon>
        <taxon>Viridiplantae</taxon>
        <taxon>Streptophyta</taxon>
        <taxon>Embryophyta</taxon>
        <taxon>Tracheophyta</taxon>
        <taxon>Spermatophyta</taxon>
        <taxon>Magnoliopsida</taxon>
        <taxon>eudicotyledons</taxon>
        <taxon>Gunneridae</taxon>
        <taxon>Pentapetalae</taxon>
        <taxon>rosids</taxon>
        <taxon>malvids</taxon>
        <taxon>Brassicales</taxon>
        <taxon>Brassicaceae</taxon>
        <taxon>Brassiceae</taxon>
        <taxon>Brassica</taxon>
    </lineage>
</organism>
<evidence type="ECO:0000256" key="1">
    <source>
        <dbReference type="SAM" id="MobiDB-lite"/>
    </source>
</evidence>
<name>A0A8X8AXB9_BRACI</name>
<reference evidence="2 3" key="1">
    <citation type="submission" date="2020-02" db="EMBL/GenBank/DDBJ databases">
        <authorList>
            <person name="Ma Q."/>
            <person name="Huang Y."/>
            <person name="Song X."/>
            <person name="Pei D."/>
        </authorList>
    </citation>
    <scope>NUCLEOTIDE SEQUENCE [LARGE SCALE GENOMIC DNA]</scope>
    <source>
        <strain evidence="2">Sxm20200214</strain>
        <tissue evidence="2">Leaf</tissue>
    </source>
</reference>
<dbReference type="Proteomes" id="UP000886595">
    <property type="component" value="Unassembled WGS sequence"/>
</dbReference>
<evidence type="ECO:0008006" key="4">
    <source>
        <dbReference type="Google" id="ProtNLM"/>
    </source>
</evidence>
<gene>
    <name evidence="2" type="ORF">Bca52824_017335</name>
</gene>
<protein>
    <recommendedName>
        <fullName evidence="4">No apical meristem-associated C-terminal domain-containing protein</fullName>
    </recommendedName>
</protein>
<feature type="region of interest" description="Disordered" evidence="1">
    <location>
        <begin position="40"/>
        <end position="76"/>
    </location>
</feature>